<keyword evidence="2" id="KW-1185">Reference proteome</keyword>
<dbReference type="InParanoid" id="A0A0C3G313"/>
<protein>
    <submittedName>
        <fullName evidence="1">Uncharacterized protein</fullName>
    </submittedName>
</protein>
<organism evidence="1 2">
    <name type="scientific">Piloderma croceum (strain F 1598)</name>
    <dbReference type="NCBI Taxonomy" id="765440"/>
    <lineage>
        <taxon>Eukaryota</taxon>
        <taxon>Fungi</taxon>
        <taxon>Dikarya</taxon>
        <taxon>Basidiomycota</taxon>
        <taxon>Agaricomycotina</taxon>
        <taxon>Agaricomycetes</taxon>
        <taxon>Agaricomycetidae</taxon>
        <taxon>Atheliales</taxon>
        <taxon>Atheliaceae</taxon>
        <taxon>Piloderma</taxon>
    </lineage>
</organism>
<dbReference type="AlphaFoldDB" id="A0A0C3G313"/>
<proteinExistence type="predicted"/>
<evidence type="ECO:0000313" key="1">
    <source>
        <dbReference type="EMBL" id="KIM90645.1"/>
    </source>
</evidence>
<reference evidence="1 2" key="1">
    <citation type="submission" date="2014-04" db="EMBL/GenBank/DDBJ databases">
        <authorList>
            <consortium name="DOE Joint Genome Institute"/>
            <person name="Kuo A."/>
            <person name="Tarkka M."/>
            <person name="Buscot F."/>
            <person name="Kohler A."/>
            <person name="Nagy L.G."/>
            <person name="Floudas D."/>
            <person name="Copeland A."/>
            <person name="Barry K.W."/>
            <person name="Cichocki N."/>
            <person name="Veneault-Fourrey C."/>
            <person name="LaButti K."/>
            <person name="Lindquist E.A."/>
            <person name="Lipzen A."/>
            <person name="Lundell T."/>
            <person name="Morin E."/>
            <person name="Murat C."/>
            <person name="Sun H."/>
            <person name="Tunlid A."/>
            <person name="Henrissat B."/>
            <person name="Grigoriev I.V."/>
            <person name="Hibbett D.S."/>
            <person name="Martin F."/>
            <person name="Nordberg H.P."/>
            <person name="Cantor M.N."/>
            <person name="Hua S.X."/>
        </authorList>
    </citation>
    <scope>NUCLEOTIDE SEQUENCE [LARGE SCALE GENOMIC DNA]</scope>
    <source>
        <strain evidence="1 2">F 1598</strain>
    </source>
</reference>
<gene>
    <name evidence="1" type="ORF">PILCRDRAFT_927</name>
</gene>
<dbReference type="OrthoDB" id="2637024at2759"/>
<dbReference type="HOGENOM" id="CLU_1496782_0_0_1"/>
<evidence type="ECO:0000313" key="2">
    <source>
        <dbReference type="Proteomes" id="UP000054166"/>
    </source>
</evidence>
<sequence>MGATADEIVKLPGRPIGSYAYRLYRASIKRGLDFMNASVNCLWFPPPVKTATTWFKTRLLPFFSYLSSRPLLYLSTIRMRAHQPHFPSIALVLSQASFLMHSTNHPTLLPQKPKTLMVPVHDDSMQTVDERDQISLVGLDAFTHERNIELASLCKALTTQETGDQIKRRRLSISSLVIDLAITISRKCHRFGVKNHE</sequence>
<reference evidence="2" key="2">
    <citation type="submission" date="2015-01" db="EMBL/GenBank/DDBJ databases">
        <title>Evolutionary Origins and Diversification of the Mycorrhizal Mutualists.</title>
        <authorList>
            <consortium name="DOE Joint Genome Institute"/>
            <consortium name="Mycorrhizal Genomics Consortium"/>
            <person name="Kohler A."/>
            <person name="Kuo A."/>
            <person name="Nagy L.G."/>
            <person name="Floudas D."/>
            <person name="Copeland A."/>
            <person name="Barry K.W."/>
            <person name="Cichocki N."/>
            <person name="Veneault-Fourrey C."/>
            <person name="LaButti K."/>
            <person name="Lindquist E.A."/>
            <person name="Lipzen A."/>
            <person name="Lundell T."/>
            <person name="Morin E."/>
            <person name="Murat C."/>
            <person name="Riley R."/>
            <person name="Ohm R."/>
            <person name="Sun H."/>
            <person name="Tunlid A."/>
            <person name="Henrissat B."/>
            <person name="Grigoriev I.V."/>
            <person name="Hibbett D.S."/>
            <person name="Martin F."/>
        </authorList>
    </citation>
    <scope>NUCLEOTIDE SEQUENCE [LARGE SCALE GENOMIC DNA]</scope>
    <source>
        <strain evidence="2">F 1598</strain>
    </source>
</reference>
<accession>A0A0C3G313</accession>
<dbReference type="Proteomes" id="UP000054166">
    <property type="component" value="Unassembled WGS sequence"/>
</dbReference>
<name>A0A0C3G313_PILCF</name>
<dbReference type="EMBL" id="KN832972">
    <property type="protein sequence ID" value="KIM90645.1"/>
    <property type="molecule type" value="Genomic_DNA"/>
</dbReference>